<dbReference type="PANTHER" id="PTHR43520:SF8">
    <property type="entry name" value="P-TYPE CU(+) TRANSPORTER"/>
    <property type="match status" value="1"/>
</dbReference>
<evidence type="ECO:0000256" key="10">
    <source>
        <dbReference type="ARBA" id="ARBA00038904"/>
    </source>
</evidence>
<name>A0A212U393_9BURK</name>
<evidence type="ECO:0000256" key="11">
    <source>
        <dbReference type="ARBA" id="ARBA00047424"/>
    </source>
</evidence>
<gene>
    <name evidence="14" type="ORF">SAMN06295916_1665</name>
</gene>
<dbReference type="CDD" id="cd02094">
    <property type="entry name" value="P-type_ATPase_Cu-like"/>
    <property type="match status" value="1"/>
</dbReference>
<feature type="transmembrane region" description="Helical" evidence="12">
    <location>
        <begin position="694"/>
        <end position="713"/>
    </location>
</feature>
<dbReference type="Gene3D" id="3.40.50.1000">
    <property type="entry name" value="HAD superfamily/HAD-like"/>
    <property type="match status" value="1"/>
</dbReference>
<evidence type="ECO:0000256" key="1">
    <source>
        <dbReference type="ARBA" id="ARBA00004127"/>
    </source>
</evidence>
<dbReference type="InterPro" id="IPR006121">
    <property type="entry name" value="HMA_dom"/>
</dbReference>
<keyword evidence="15" id="KW-1185">Reference proteome</keyword>
<feature type="transmembrane region" description="Helical" evidence="12">
    <location>
        <begin position="344"/>
        <end position="364"/>
    </location>
</feature>
<dbReference type="InterPro" id="IPR017969">
    <property type="entry name" value="Heavy-metal-associated_CS"/>
</dbReference>
<feature type="transmembrane region" description="Helical" evidence="12">
    <location>
        <begin position="120"/>
        <end position="140"/>
    </location>
</feature>
<dbReference type="FunFam" id="3.30.70.100:FF:000005">
    <property type="entry name" value="Copper-exporting P-type ATPase A"/>
    <property type="match status" value="1"/>
</dbReference>
<dbReference type="PRINTS" id="PR00119">
    <property type="entry name" value="CATATPASE"/>
</dbReference>
<dbReference type="EC" id="7.2.2.9" evidence="10"/>
<evidence type="ECO:0000256" key="5">
    <source>
        <dbReference type="ARBA" id="ARBA00022741"/>
    </source>
</evidence>
<dbReference type="EMBL" id="FYEX01000002">
    <property type="protein sequence ID" value="SNC72591.1"/>
    <property type="molecule type" value="Genomic_DNA"/>
</dbReference>
<accession>A0A212U393</accession>
<feature type="transmembrane region" description="Helical" evidence="12">
    <location>
        <begin position="719"/>
        <end position="736"/>
    </location>
</feature>
<dbReference type="Proteomes" id="UP000197215">
    <property type="component" value="Unassembled WGS sequence"/>
</dbReference>
<dbReference type="GO" id="GO:0005524">
    <property type="term" value="F:ATP binding"/>
    <property type="evidence" value="ECO:0007669"/>
    <property type="project" value="UniProtKB-UniRule"/>
</dbReference>
<dbReference type="SUPFAM" id="SSF56784">
    <property type="entry name" value="HAD-like"/>
    <property type="match status" value="1"/>
</dbReference>
<dbReference type="InterPro" id="IPR036412">
    <property type="entry name" value="HAD-like_sf"/>
</dbReference>
<dbReference type="RefSeq" id="WP_088813582.1">
    <property type="nucleotide sequence ID" value="NZ_FYEX01000002.1"/>
</dbReference>
<sequence>MSQLVTLKIDGMTCASCVARVEKSLLKVDGVDVASVNLATEKAQIRTQQSSDELVPHLIAAIEKAGFEASPVNHQNVQQKQKSIFDLHGPYAVALAIGLSFPLMLPMLLMPLGIHWVLPAWLQFLLTTPVQFILGSRFYVAGFKGLRMGSGNMDLLVAIGTSAAYGLSIYQWYLSDFGHTHHELYFESSSVVISLVMLGKWLEARAKKETTEAISALQALWPNQAKLLATRDLKNLDYKELPIAQILPGDWIVVLPGERIPVDGLVLDGASELDESMLTGETHLVDKQVGSKVTGGSMNGSGRLIIQATDVGEESTLAKMIRMVEDAQAKKAPIQRLVDQVSSWFVPAVIAIALINFGTQYLVFHEFENALLYSVAILVIACPCALGLATPAAIMAGTGVAAKHGILIKDAQALELAHQLNVIAFDKTGTLTVGKPKVMSFHNLTNVPDEDLYALALGLQLGSEHPLAKAVIDFAKEKNIRPIDFTGITAKVGQGIEGQCLSGSYQNKTIALISHHALKNALAGNEFEKADLLAINELNQGRSVSCLIDQTNQSVLAVIAFGDELKPGVAEVMARLRAMDIKTVMISGDNHLVADLIAKKIGIDHVYAQVMPGEKADLIKSLKLQTKNGLIAMVGDGVNDAPALAASDVGIAVSTGTDIAIHAAGITLMRGDPGLIPDAIEISKKTWQKIKQNLFWAFFYNLIGIPLAAMGYLTPMLAGAAMAASSVSVITNALLLKKWTRPTH</sequence>
<evidence type="ECO:0000313" key="14">
    <source>
        <dbReference type="EMBL" id="SNC72591.1"/>
    </source>
</evidence>
<dbReference type="Pfam" id="PF00702">
    <property type="entry name" value="Hydrolase"/>
    <property type="match status" value="1"/>
</dbReference>
<proteinExistence type="inferred from homology"/>
<keyword evidence="6 12" id="KW-0067">ATP-binding</keyword>
<comment type="catalytic activity">
    <reaction evidence="11">
        <text>Cu(2+)(in) + ATP + H2O = Cu(2+)(out) + ADP + phosphate + H(+)</text>
        <dbReference type="Rhea" id="RHEA:10376"/>
        <dbReference type="ChEBI" id="CHEBI:15377"/>
        <dbReference type="ChEBI" id="CHEBI:15378"/>
        <dbReference type="ChEBI" id="CHEBI:29036"/>
        <dbReference type="ChEBI" id="CHEBI:30616"/>
        <dbReference type="ChEBI" id="CHEBI:43474"/>
        <dbReference type="ChEBI" id="CHEBI:456216"/>
        <dbReference type="EC" id="7.2.2.9"/>
    </reaction>
</comment>
<evidence type="ECO:0000256" key="2">
    <source>
        <dbReference type="ARBA" id="ARBA00006024"/>
    </source>
</evidence>
<dbReference type="InterPro" id="IPR001757">
    <property type="entry name" value="P_typ_ATPase"/>
</dbReference>
<dbReference type="InterPro" id="IPR023298">
    <property type="entry name" value="ATPase_P-typ_TM_dom_sf"/>
</dbReference>
<dbReference type="OrthoDB" id="8552908at2"/>
<evidence type="ECO:0000256" key="7">
    <source>
        <dbReference type="ARBA" id="ARBA00022967"/>
    </source>
</evidence>
<feature type="domain" description="HMA" evidence="13">
    <location>
        <begin position="3"/>
        <end position="70"/>
    </location>
</feature>
<evidence type="ECO:0000256" key="12">
    <source>
        <dbReference type="RuleBase" id="RU362081"/>
    </source>
</evidence>
<evidence type="ECO:0000313" key="15">
    <source>
        <dbReference type="Proteomes" id="UP000197215"/>
    </source>
</evidence>
<dbReference type="SFLD" id="SFLDG00002">
    <property type="entry name" value="C1.7:_P-type_atpase_like"/>
    <property type="match status" value="1"/>
</dbReference>
<keyword evidence="3 12" id="KW-0812">Transmembrane</keyword>
<dbReference type="SUPFAM" id="SSF55008">
    <property type="entry name" value="HMA, heavy metal-associated domain"/>
    <property type="match status" value="1"/>
</dbReference>
<feature type="transmembrane region" description="Helical" evidence="12">
    <location>
        <begin position="152"/>
        <end position="172"/>
    </location>
</feature>
<keyword evidence="9 12" id="KW-0472">Membrane</keyword>
<organism evidence="14 15">
    <name type="scientific">Polynucleobacter victoriensis</name>
    <dbReference type="NCBI Taxonomy" id="2049319"/>
    <lineage>
        <taxon>Bacteria</taxon>
        <taxon>Pseudomonadati</taxon>
        <taxon>Pseudomonadota</taxon>
        <taxon>Betaproteobacteria</taxon>
        <taxon>Burkholderiales</taxon>
        <taxon>Burkholderiaceae</taxon>
        <taxon>Polynucleobacter</taxon>
    </lineage>
</organism>
<dbReference type="SFLD" id="SFLDF00027">
    <property type="entry name" value="p-type_atpase"/>
    <property type="match status" value="1"/>
</dbReference>
<dbReference type="PANTHER" id="PTHR43520">
    <property type="entry name" value="ATP7, ISOFORM B"/>
    <property type="match status" value="1"/>
</dbReference>
<keyword evidence="8 12" id="KW-1133">Transmembrane helix</keyword>
<feature type="transmembrane region" description="Helical" evidence="12">
    <location>
        <begin position="370"/>
        <end position="394"/>
    </location>
</feature>
<dbReference type="SUPFAM" id="SSF81653">
    <property type="entry name" value="Calcium ATPase, transduction domain A"/>
    <property type="match status" value="1"/>
</dbReference>
<dbReference type="InterPro" id="IPR044492">
    <property type="entry name" value="P_typ_ATPase_HD_dom"/>
</dbReference>
<dbReference type="Pfam" id="PF00403">
    <property type="entry name" value="HMA"/>
    <property type="match status" value="1"/>
</dbReference>
<dbReference type="InterPro" id="IPR059000">
    <property type="entry name" value="ATPase_P-type_domA"/>
</dbReference>
<dbReference type="AlphaFoldDB" id="A0A212U393"/>
<comment type="subcellular location">
    <subcellularLocation>
        <location evidence="12">Cell membrane</location>
    </subcellularLocation>
    <subcellularLocation>
        <location evidence="1">Endomembrane system</location>
        <topology evidence="1">Multi-pass membrane protein</topology>
    </subcellularLocation>
</comment>
<evidence type="ECO:0000259" key="13">
    <source>
        <dbReference type="PROSITE" id="PS50846"/>
    </source>
</evidence>
<reference evidence="14 15" key="1">
    <citation type="submission" date="2017-06" db="EMBL/GenBank/DDBJ databases">
        <authorList>
            <person name="Kim H.J."/>
            <person name="Triplett B.A."/>
        </authorList>
    </citation>
    <scope>NUCLEOTIDE SEQUENCE [LARGE SCALE GENOMIC DNA]</scope>
    <source>
        <strain evidence="14 15">MWH-VicM1</strain>
    </source>
</reference>
<dbReference type="FunFam" id="2.70.150.10:FF:000002">
    <property type="entry name" value="Copper-transporting ATPase 1, putative"/>
    <property type="match status" value="1"/>
</dbReference>
<evidence type="ECO:0000256" key="8">
    <source>
        <dbReference type="ARBA" id="ARBA00022989"/>
    </source>
</evidence>
<dbReference type="GO" id="GO:0055070">
    <property type="term" value="P:copper ion homeostasis"/>
    <property type="evidence" value="ECO:0007669"/>
    <property type="project" value="TreeGrafter"/>
</dbReference>
<dbReference type="Gene3D" id="2.70.150.10">
    <property type="entry name" value="Calcium-transporting ATPase, cytoplasmic transduction domain A"/>
    <property type="match status" value="1"/>
</dbReference>
<dbReference type="Gene3D" id="3.40.1110.10">
    <property type="entry name" value="Calcium-transporting ATPase, cytoplasmic domain N"/>
    <property type="match status" value="1"/>
</dbReference>
<dbReference type="NCBIfam" id="TIGR01525">
    <property type="entry name" value="ATPase-IB_hvy"/>
    <property type="match status" value="1"/>
</dbReference>
<dbReference type="Gene3D" id="3.30.70.100">
    <property type="match status" value="1"/>
</dbReference>
<evidence type="ECO:0000256" key="4">
    <source>
        <dbReference type="ARBA" id="ARBA00022723"/>
    </source>
</evidence>
<dbReference type="PROSITE" id="PS00154">
    <property type="entry name" value="ATPASE_E1_E2"/>
    <property type="match status" value="1"/>
</dbReference>
<dbReference type="PROSITE" id="PS50846">
    <property type="entry name" value="HMA_2"/>
    <property type="match status" value="1"/>
</dbReference>
<evidence type="ECO:0000256" key="6">
    <source>
        <dbReference type="ARBA" id="ARBA00022840"/>
    </source>
</evidence>
<dbReference type="SUPFAM" id="SSF81665">
    <property type="entry name" value="Calcium ATPase, transmembrane domain M"/>
    <property type="match status" value="1"/>
</dbReference>
<keyword evidence="5 12" id="KW-0547">Nucleotide-binding</keyword>
<dbReference type="GO" id="GO:0012505">
    <property type="term" value="C:endomembrane system"/>
    <property type="evidence" value="ECO:0007669"/>
    <property type="project" value="UniProtKB-SubCell"/>
</dbReference>
<keyword evidence="7" id="KW-1278">Translocase</keyword>
<comment type="similarity">
    <text evidence="2 12">Belongs to the cation transport ATPase (P-type) (TC 3.A.3) family. Type IB subfamily.</text>
</comment>
<dbReference type="NCBIfam" id="TIGR01494">
    <property type="entry name" value="ATPase_P-type"/>
    <property type="match status" value="1"/>
</dbReference>
<dbReference type="InterPro" id="IPR027256">
    <property type="entry name" value="P-typ_ATPase_IB"/>
</dbReference>
<dbReference type="CDD" id="cd00371">
    <property type="entry name" value="HMA"/>
    <property type="match status" value="1"/>
</dbReference>
<dbReference type="InterPro" id="IPR036163">
    <property type="entry name" value="HMA_dom_sf"/>
</dbReference>
<protein>
    <recommendedName>
        <fullName evidence="10">P-type Cu(2+) transporter</fullName>
        <ecNumber evidence="10">7.2.2.9</ecNumber>
    </recommendedName>
</protein>
<feature type="transmembrane region" description="Helical" evidence="12">
    <location>
        <begin position="91"/>
        <end position="114"/>
    </location>
</feature>
<dbReference type="PROSITE" id="PS01047">
    <property type="entry name" value="HMA_1"/>
    <property type="match status" value="1"/>
</dbReference>
<dbReference type="GO" id="GO:0005507">
    <property type="term" value="F:copper ion binding"/>
    <property type="evidence" value="ECO:0007669"/>
    <property type="project" value="TreeGrafter"/>
</dbReference>
<dbReference type="Pfam" id="PF00122">
    <property type="entry name" value="E1-E2_ATPase"/>
    <property type="match status" value="1"/>
</dbReference>
<evidence type="ECO:0000256" key="3">
    <source>
        <dbReference type="ARBA" id="ARBA00022692"/>
    </source>
</evidence>
<feature type="transmembrane region" description="Helical" evidence="12">
    <location>
        <begin position="184"/>
        <end position="202"/>
    </location>
</feature>
<keyword evidence="12" id="KW-1003">Cell membrane</keyword>
<keyword evidence="4 12" id="KW-0479">Metal-binding</keyword>
<dbReference type="SFLD" id="SFLDS00003">
    <property type="entry name" value="Haloacid_Dehalogenase"/>
    <property type="match status" value="1"/>
</dbReference>
<dbReference type="InterPro" id="IPR018303">
    <property type="entry name" value="ATPase_P-typ_P_site"/>
</dbReference>
<dbReference type="InterPro" id="IPR008250">
    <property type="entry name" value="ATPase_P-typ_transduc_dom_A_sf"/>
</dbReference>
<evidence type="ECO:0000256" key="9">
    <source>
        <dbReference type="ARBA" id="ARBA00023136"/>
    </source>
</evidence>
<dbReference type="PRINTS" id="PR00943">
    <property type="entry name" value="CUATPASE"/>
</dbReference>
<dbReference type="GO" id="GO:0016887">
    <property type="term" value="F:ATP hydrolysis activity"/>
    <property type="evidence" value="ECO:0007669"/>
    <property type="project" value="InterPro"/>
</dbReference>
<dbReference type="InterPro" id="IPR023214">
    <property type="entry name" value="HAD_sf"/>
</dbReference>
<dbReference type="GO" id="GO:0005886">
    <property type="term" value="C:plasma membrane"/>
    <property type="evidence" value="ECO:0007669"/>
    <property type="project" value="UniProtKB-SubCell"/>
</dbReference>
<dbReference type="GO" id="GO:0043682">
    <property type="term" value="F:P-type divalent copper transporter activity"/>
    <property type="evidence" value="ECO:0007669"/>
    <property type="project" value="UniProtKB-EC"/>
</dbReference>
<dbReference type="InterPro" id="IPR023299">
    <property type="entry name" value="ATPase_P-typ_cyto_dom_N"/>
</dbReference>